<dbReference type="CDD" id="cd02869">
    <property type="entry name" value="PseudoU_synth_RluA_like"/>
    <property type="match status" value="1"/>
</dbReference>
<feature type="domain" description="Pseudouridine synthase RsuA/RluA-like" evidence="3">
    <location>
        <begin position="28"/>
        <end position="173"/>
    </location>
</feature>
<dbReference type="AlphaFoldDB" id="A0A2P2D9E4"/>
<dbReference type="GO" id="GO:0003723">
    <property type="term" value="F:RNA binding"/>
    <property type="evidence" value="ECO:0007669"/>
    <property type="project" value="InterPro"/>
</dbReference>
<dbReference type="InterPro" id="IPR050188">
    <property type="entry name" value="RluA_PseudoU_synthase"/>
</dbReference>
<dbReference type="EMBL" id="BFAZ01000003">
    <property type="protein sequence ID" value="GBF41244.1"/>
    <property type="molecule type" value="Genomic_DNA"/>
</dbReference>
<dbReference type="GO" id="GO:0140098">
    <property type="term" value="F:catalytic activity, acting on RNA"/>
    <property type="evidence" value="ECO:0007669"/>
    <property type="project" value="UniProtKB-ARBA"/>
</dbReference>
<gene>
    <name evidence="4" type="ORF">LPTSP2_05160</name>
</gene>
<name>A0A2P2D9E4_9LEPT</name>
<dbReference type="Pfam" id="PF00849">
    <property type="entry name" value="PseudoU_synth_2"/>
    <property type="match status" value="1"/>
</dbReference>
<evidence type="ECO:0000256" key="2">
    <source>
        <dbReference type="ARBA" id="ARBA00023235"/>
    </source>
</evidence>
<organism evidence="4 5">
    <name type="scientific">Leptospira ellinghausenii</name>
    <dbReference type="NCBI Taxonomy" id="1917822"/>
    <lineage>
        <taxon>Bacteria</taxon>
        <taxon>Pseudomonadati</taxon>
        <taxon>Spirochaetota</taxon>
        <taxon>Spirochaetia</taxon>
        <taxon>Leptospirales</taxon>
        <taxon>Leptospiraceae</taxon>
        <taxon>Leptospira</taxon>
    </lineage>
</organism>
<dbReference type="InterPro" id="IPR020103">
    <property type="entry name" value="PsdUridine_synth_cat_dom_sf"/>
</dbReference>
<proteinExistence type="inferred from homology"/>
<dbReference type="GO" id="GO:0000455">
    <property type="term" value="P:enzyme-directed rRNA pseudouridine synthesis"/>
    <property type="evidence" value="ECO:0007669"/>
    <property type="project" value="TreeGrafter"/>
</dbReference>
<accession>A0A2P2D9E4</accession>
<dbReference type="PANTHER" id="PTHR21600">
    <property type="entry name" value="MITOCHONDRIAL RNA PSEUDOURIDINE SYNTHASE"/>
    <property type="match status" value="1"/>
</dbReference>
<comment type="similarity">
    <text evidence="1">Belongs to the pseudouridine synthase RluA family.</text>
</comment>
<keyword evidence="2" id="KW-0413">Isomerase</keyword>
<evidence type="ECO:0000256" key="1">
    <source>
        <dbReference type="ARBA" id="ARBA00010876"/>
    </source>
</evidence>
<comment type="caution">
    <text evidence="4">The sequence shown here is derived from an EMBL/GenBank/DDBJ whole genome shotgun (WGS) entry which is preliminary data.</text>
</comment>
<dbReference type="PROSITE" id="PS01129">
    <property type="entry name" value="PSI_RLU"/>
    <property type="match status" value="1"/>
</dbReference>
<dbReference type="SUPFAM" id="SSF55120">
    <property type="entry name" value="Pseudouridine synthase"/>
    <property type="match status" value="1"/>
</dbReference>
<sequence length="243" mass="27648">MVFGLNSPPNFIPLGNQYTTRILFECEDFLLAEKPEGIPVHETKDPNRLDFTRLLANHLQIPELRTVNRLDLGTSGIVLLGKNKDKNLELDQLLKSAEKTYIFLCDGIPIKKEYRMECFIKDGNKQVSIVRSGGKKAITEFTILDSDEKMNVSFGLAKILTGRRHQIRVMLSSLGFPVLGDTLYGKKEKGEKRMYLHAYRFSFTDLQGQNHMVETGLPSDWIVRMPSISKSQIPSANQIHYES</sequence>
<evidence type="ECO:0000259" key="3">
    <source>
        <dbReference type="Pfam" id="PF00849"/>
    </source>
</evidence>
<protein>
    <submittedName>
        <fullName evidence="4">Pseudouridylate synthase</fullName>
    </submittedName>
</protein>
<dbReference type="PANTHER" id="PTHR21600:SF44">
    <property type="entry name" value="RIBOSOMAL LARGE SUBUNIT PSEUDOURIDINE SYNTHASE D"/>
    <property type="match status" value="1"/>
</dbReference>
<dbReference type="GO" id="GO:0009982">
    <property type="term" value="F:pseudouridine synthase activity"/>
    <property type="evidence" value="ECO:0007669"/>
    <property type="project" value="InterPro"/>
</dbReference>
<keyword evidence="5" id="KW-1185">Reference proteome</keyword>
<dbReference type="InterPro" id="IPR006145">
    <property type="entry name" value="PsdUridine_synth_RsuA/RluA"/>
</dbReference>
<evidence type="ECO:0000313" key="5">
    <source>
        <dbReference type="Proteomes" id="UP000245206"/>
    </source>
</evidence>
<dbReference type="Gene3D" id="3.30.2350.10">
    <property type="entry name" value="Pseudouridine synthase"/>
    <property type="match status" value="1"/>
</dbReference>
<dbReference type="Proteomes" id="UP000245206">
    <property type="component" value="Unassembled WGS sequence"/>
</dbReference>
<dbReference type="InterPro" id="IPR006224">
    <property type="entry name" value="PsdUridine_synth_RluA-like_CS"/>
</dbReference>
<reference evidence="5" key="1">
    <citation type="journal article" date="2019" name="Microbiol. Immunol.">
        <title>Molecular and phenotypic characterization of Leptospira johnsonii sp. nov., Leptospira ellinghausenii sp. nov. and Leptospira ryugenii sp. nov. isolated from soil and water in Japan.</title>
        <authorList>
            <person name="Masuzawa T."/>
            <person name="Saito M."/>
            <person name="Nakao R."/>
            <person name="Nikaido Y."/>
            <person name="Matsumoto M."/>
            <person name="Ogawa M."/>
            <person name="Yokoyama M."/>
            <person name="Hidaka Y."/>
            <person name="Tomita J."/>
            <person name="Sakakibara K."/>
            <person name="Suzuki K."/>
            <person name="Yasuda S."/>
            <person name="Sato H."/>
            <person name="Yamaguchi M."/>
            <person name="Yoshida S.I."/>
            <person name="Koizumi N."/>
            <person name="Kawamura Y."/>
        </authorList>
    </citation>
    <scope>NUCLEOTIDE SEQUENCE [LARGE SCALE GENOMIC DNA]</scope>
    <source>
        <strain evidence="5">E18</strain>
    </source>
</reference>
<evidence type="ECO:0000313" key="4">
    <source>
        <dbReference type="EMBL" id="GBF41244.1"/>
    </source>
</evidence>